<dbReference type="AlphaFoldDB" id="A0A830GX56"/>
<feature type="transmembrane region" description="Helical" evidence="5">
    <location>
        <begin position="331"/>
        <end position="352"/>
    </location>
</feature>
<feature type="transmembrane region" description="Helical" evidence="5">
    <location>
        <begin position="297"/>
        <end position="319"/>
    </location>
</feature>
<protein>
    <recommendedName>
        <fullName evidence="8">Rubrerythrin diiron-binding domain-containing protein</fullName>
    </recommendedName>
</protein>
<keyword evidence="3 5" id="KW-1133">Transmembrane helix</keyword>
<evidence type="ECO:0000256" key="2">
    <source>
        <dbReference type="ARBA" id="ARBA00022692"/>
    </source>
</evidence>
<feature type="transmembrane region" description="Helical" evidence="5">
    <location>
        <begin position="167"/>
        <end position="190"/>
    </location>
</feature>
<evidence type="ECO:0000256" key="1">
    <source>
        <dbReference type="ARBA" id="ARBA00004127"/>
    </source>
</evidence>
<reference evidence="6" key="2">
    <citation type="submission" date="2020-09" db="EMBL/GenBank/DDBJ databases">
        <authorList>
            <person name="Sun Q."/>
            <person name="Ohkuma M."/>
        </authorList>
    </citation>
    <scope>NUCLEOTIDE SEQUENCE</scope>
    <source>
        <strain evidence="6">JCM 10088</strain>
    </source>
</reference>
<dbReference type="InterPro" id="IPR008217">
    <property type="entry name" value="Ccc1_fam"/>
</dbReference>
<dbReference type="PANTHER" id="PTHR31851">
    <property type="entry name" value="FE(2+)/MN(2+) TRANSPORTER PCL1"/>
    <property type="match status" value="1"/>
</dbReference>
<keyword evidence="4 5" id="KW-0472">Membrane</keyword>
<comment type="subcellular location">
    <subcellularLocation>
        <location evidence="1">Endomembrane system</location>
        <topology evidence="1">Multi-pass membrane protein</topology>
    </subcellularLocation>
</comment>
<evidence type="ECO:0000313" key="6">
    <source>
        <dbReference type="EMBL" id="GGP21624.1"/>
    </source>
</evidence>
<proteinExistence type="predicted"/>
<sequence length="357" mass="38993">MIEDFYIDELTDHEIYESLAAMERDPKTKEILKEIAETEARHAEYWRRKADEAGIQLRRRVSMRKVLLYKALRRLFGLGIVLKLREKDEENAVNMYVNARVKSNDQTMDPILEDEIIHEDYFIEAATGFSQRLGNLRDTIYGMSDGLVEVLSAIAGLVPVIGDPLLIAVAGAIVGIAGTLSMSIGAYLGTKAEEDTAKHRSENAKLGLSLLSIGALKDKAVEMLMRNGVPREEAVSMASQLSSDKETMYKLMATQEKEAVNATKSAVYTGLSYLLGAVLVIIPFPTIGLIAGRYMALIASIMLMVLAQSMSGFITALASNTSITINMIRNSSLSLAAAGGTFLIGTTLHMVAHISVL</sequence>
<evidence type="ECO:0008006" key="8">
    <source>
        <dbReference type="Google" id="ProtNLM"/>
    </source>
</evidence>
<keyword evidence="2 5" id="KW-0812">Transmembrane</keyword>
<dbReference type="GO" id="GO:0012505">
    <property type="term" value="C:endomembrane system"/>
    <property type="evidence" value="ECO:0007669"/>
    <property type="project" value="UniProtKB-SubCell"/>
</dbReference>
<dbReference type="GO" id="GO:0030026">
    <property type="term" value="P:intracellular manganese ion homeostasis"/>
    <property type="evidence" value="ECO:0007669"/>
    <property type="project" value="InterPro"/>
</dbReference>
<dbReference type="CDD" id="cd01044">
    <property type="entry name" value="Ferritin_CCC1_N"/>
    <property type="match status" value="1"/>
</dbReference>
<dbReference type="Pfam" id="PF01988">
    <property type="entry name" value="VIT1"/>
    <property type="match status" value="1"/>
</dbReference>
<gene>
    <name evidence="6" type="ORF">GCM10007981_14190</name>
</gene>
<dbReference type="InterPro" id="IPR009078">
    <property type="entry name" value="Ferritin-like_SF"/>
</dbReference>
<comment type="caution">
    <text evidence="6">The sequence shown here is derived from an EMBL/GenBank/DDBJ whole genome shotgun (WGS) entry which is preliminary data.</text>
</comment>
<feature type="transmembrane region" description="Helical" evidence="5">
    <location>
        <begin position="271"/>
        <end position="291"/>
    </location>
</feature>
<dbReference type="EMBL" id="BMNL01000003">
    <property type="protein sequence ID" value="GGP21624.1"/>
    <property type="molecule type" value="Genomic_DNA"/>
</dbReference>
<name>A0A830GX56_9CREN</name>
<dbReference type="InterPro" id="IPR039376">
    <property type="entry name" value="Ferritin_CCC1_N"/>
</dbReference>
<dbReference type="SUPFAM" id="SSF47240">
    <property type="entry name" value="Ferritin-like"/>
    <property type="match status" value="1"/>
</dbReference>
<dbReference type="Proteomes" id="UP000610960">
    <property type="component" value="Unassembled WGS sequence"/>
</dbReference>
<evidence type="ECO:0000256" key="3">
    <source>
        <dbReference type="ARBA" id="ARBA00022989"/>
    </source>
</evidence>
<accession>A0A830GX56</accession>
<dbReference type="GO" id="GO:0005384">
    <property type="term" value="F:manganese ion transmembrane transporter activity"/>
    <property type="evidence" value="ECO:0007669"/>
    <property type="project" value="InterPro"/>
</dbReference>
<evidence type="ECO:0000256" key="4">
    <source>
        <dbReference type="ARBA" id="ARBA00023136"/>
    </source>
</evidence>
<evidence type="ECO:0000256" key="5">
    <source>
        <dbReference type="SAM" id="Phobius"/>
    </source>
</evidence>
<organism evidence="6 7">
    <name type="scientific">Thermocladium modestius</name>
    <dbReference type="NCBI Taxonomy" id="62609"/>
    <lineage>
        <taxon>Archaea</taxon>
        <taxon>Thermoproteota</taxon>
        <taxon>Thermoprotei</taxon>
        <taxon>Thermoproteales</taxon>
        <taxon>Thermoproteaceae</taxon>
        <taxon>Thermocladium</taxon>
    </lineage>
</organism>
<evidence type="ECO:0000313" key="7">
    <source>
        <dbReference type="Proteomes" id="UP000610960"/>
    </source>
</evidence>
<reference evidence="6" key="1">
    <citation type="journal article" date="2014" name="Int. J. Syst. Evol. Microbiol.">
        <title>Complete genome sequence of Corynebacterium casei LMG S-19264T (=DSM 44701T), isolated from a smear-ripened cheese.</title>
        <authorList>
            <consortium name="US DOE Joint Genome Institute (JGI-PGF)"/>
            <person name="Walter F."/>
            <person name="Albersmeier A."/>
            <person name="Kalinowski J."/>
            <person name="Ruckert C."/>
        </authorList>
    </citation>
    <scope>NUCLEOTIDE SEQUENCE</scope>
    <source>
        <strain evidence="6">JCM 10088</strain>
    </source>
</reference>
<keyword evidence="7" id="KW-1185">Reference proteome</keyword>
<feature type="transmembrane region" description="Helical" evidence="5">
    <location>
        <begin position="140"/>
        <end position="161"/>
    </location>
</feature>